<keyword evidence="4" id="KW-0747">Spliceosome</keyword>
<evidence type="ECO:0000256" key="1">
    <source>
        <dbReference type="ARBA" id="ARBA00004123"/>
    </source>
</evidence>
<evidence type="ECO:0000256" key="8">
    <source>
        <dbReference type="ARBA" id="ARBA00023242"/>
    </source>
</evidence>
<dbReference type="PROSITE" id="PS50102">
    <property type="entry name" value="RRM"/>
    <property type="match status" value="2"/>
</dbReference>
<name>A0A087SG93_AUXPR</name>
<dbReference type="CDD" id="cd12246">
    <property type="entry name" value="RRM1_U1A_like"/>
    <property type="match status" value="1"/>
</dbReference>
<proteinExistence type="inferred from homology"/>
<evidence type="ECO:0000256" key="3">
    <source>
        <dbReference type="ARBA" id="ARBA00022664"/>
    </source>
</evidence>
<dbReference type="InterPro" id="IPR000504">
    <property type="entry name" value="RRM_dom"/>
</dbReference>
<dbReference type="Gene3D" id="3.30.70.330">
    <property type="match status" value="2"/>
</dbReference>
<evidence type="ECO:0000256" key="5">
    <source>
        <dbReference type="ARBA" id="ARBA00022737"/>
    </source>
</evidence>
<reference evidence="17" key="3">
    <citation type="journal article" date="2018" name="Algal Res.">
        <title>Characterization of plant carbon substrate utilization by Auxenochlorella protothecoides.</title>
        <authorList>
            <person name="Vogler B.W."/>
            <person name="Starkenburg S.R."/>
            <person name="Sudasinghe N."/>
            <person name="Schambach J.Y."/>
            <person name="Rollin J.A."/>
            <person name="Pattathil S."/>
            <person name="Barry A.N."/>
        </authorList>
    </citation>
    <scope>NUCLEOTIDE SEQUENCE [LARGE SCALE GENOMIC DNA]</scope>
    <source>
        <strain evidence="17">UTEX 25</strain>
    </source>
</reference>
<keyword evidence="8" id="KW-0539">Nucleus</keyword>
<evidence type="ECO:0000313" key="17">
    <source>
        <dbReference type="Proteomes" id="UP000279271"/>
    </source>
</evidence>
<evidence type="ECO:0000256" key="6">
    <source>
        <dbReference type="ARBA" id="ARBA00022884"/>
    </source>
</evidence>
<dbReference type="FunFam" id="3.30.70.330:FF:000039">
    <property type="entry name" value="U1 small nuclear ribonucleoprotein A"/>
    <property type="match status" value="1"/>
</dbReference>
<evidence type="ECO:0000313" key="14">
    <source>
        <dbReference type="EMBL" id="KFM24747.1"/>
    </source>
</evidence>
<reference evidence="15" key="5">
    <citation type="submission" date="2018-11" db="EMBL/GenBank/DDBJ databases">
        <title>Characterization of plant carbon substrate utilization by Auxenochlorella protothecoides.</title>
        <authorList>
            <person name="Vogler B.W."/>
            <person name="Starkenburg S.R."/>
            <person name="Sudasinghe N."/>
            <person name="Schambach J.Y."/>
            <person name="Rollin J.A."/>
            <person name="Pattathil S."/>
            <person name="Barry A.N."/>
        </authorList>
    </citation>
    <scope>NUCLEOTIDE SEQUENCE [LARGE SCALE GENOMIC DNA]</scope>
    <source>
        <strain evidence="15">UTEX 25</strain>
    </source>
</reference>
<dbReference type="Proteomes" id="UP000028924">
    <property type="component" value="Unassembled WGS sequence"/>
</dbReference>
<dbReference type="PANTHER" id="PTHR10501">
    <property type="entry name" value="U1 SMALL NUCLEAR RIBONUCLEOPROTEIN A/U2 SMALL NUCLEAR RIBONUCLEOPROTEIN B"/>
    <property type="match status" value="1"/>
</dbReference>
<dbReference type="OrthoDB" id="277802at2759"/>
<evidence type="ECO:0000313" key="13">
    <source>
        <dbReference type="EMBL" id="JAT73872.1"/>
    </source>
</evidence>
<evidence type="ECO:0000256" key="10">
    <source>
        <dbReference type="PROSITE-ProRule" id="PRU00176"/>
    </source>
</evidence>
<reference evidence="15" key="4">
    <citation type="submission" date="2018-10" db="EMBL/GenBank/DDBJ databases">
        <authorList>
            <person name="Hovde B."/>
            <person name="Zhang X."/>
        </authorList>
    </citation>
    <scope>NUCLEOTIDE SEQUENCE [LARGE SCALE GENOMIC DNA]</scope>
    <source>
        <strain evidence="15">UTEX 25</strain>
    </source>
</reference>
<dbReference type="Proteomes" id="UP000279271">
    <property type="component" value="Unassembled WGS sequence"/>
</dbReference>
<keyword evidence="6 10" id="KW-0694">RNA-binding</keyword>
<evidence type="ECO:0000256" key="9">
    <source>
        <dbReference type="ARBA" id="ARBA00023274"/>
    </source>
</evidence>
<evidence type="ECO:0000313" key="15">
    <source>
        <dbReference type="EMBL" id="RMZ52819.1"/>
    </source>
</evidence>
<dbReference type="GO" id="GO:0003723">
    <property type="term" value="F:RNA binding"/>
    <property type="evidence" value="ECO:0007669"/>
    <property type="project" value="UniProtKB-UniRule"/>
</dbReference>
<dbReference type="GO" id="GO:0008380">
    <property type="term" value="P:RNA splicing"/>
    <property type="evidence" value="ECO:0007669"/>
    <property type="project" value="UniProtKB-KW"/>
</dbReference>
<evidence type="ECO:0000256" key="11">
    <source>
        <dbReference type="SAM" id="MobiDB-lite"/>
    </source>
</evidence>
<dbReference type="EMBL" id="GDKF01004750">
    <property type="protein sequence ID" value="JAT73872.1"/>
    <property type="molecule type" value="Transcribed_RNA"/>
</dbReference>
<comment type="subcellular location">
    <subcellularLocation>
        <location evidence="1">Nucleus</location>
    </subcellularLocation>
</comment>
<comment type="similarity">
    <text evidence="2">Belongs to the RRM U1 A/B'' family.</text>
</comment>
<dbReference type="GeneID" id="23615150"/>
<dbReference type="SUPFAM" id="SSF54928">
    <property type="entry name" value="RNA-binding domain, RBD"/>
    <property type="match status" value="1"/>
</dbReference>
<accession>A0A087SG93</accession>
<organism evidence="14 16">
    <name type="scientific">Auxenochlorella protothecoides</name>
    <name type="common">Green microalga</name>
    <name type="synonym">Chlorella protothecoides</name>
    <dbReference type="NCBI Taxonomy" id="3075"/>
    <lineage>
        <taxon>Eukaryota</taxon>
        <taxon>Viridiplantae</taxon>
        <taxon>Chlorophyta</taxon>
        <taxon>core chlorophytes</taxon>
        <taxon>Trebouxiophyceae</taxon>
        <taxon>Chlorellales</taxon>
        <taxon>Chlorellaceae</taxon>
        <taxon>Auxenochlorella</taxon>
    </lineage>
</organism>
<protein>
    <submittedName>
        <fullName evidence="14">U2 small nuclear ribonucleoprotein B</fullName>
    </submittedName>
</protein>
<reference evidence="13" key="2">
    <citation type="submission" date="2015-08" db="EMBL/GenBank/DDBJ databases">
        <authorList>
            <person name="Babu N.S."/>
            <person name="Beckwith C.J."/>
            <person name="Beseler K.G."/>
            <person name="Brison A."/>
            <person name="Carone J.V."/>
            <person name="Caskin T.P."/>
            <person name="Diamond M."/>
            <person name="Durham M.E."/>
            <person name="Foxe J.M."/>
            <person name="Go M."/>
            <person name="Henderson B.A."/>
            <person name="Jones I.B."/>
            <person name="McGettigan J.A."/>
            <person name="Micheletti S.J."/>
            <person name="Nasrallah M.E."/>
            <person name="Ortiz D."/>
            <person name="Piller C.R."/>
            <person name="Privatt S.R."/>
            <person name="Schneider S.L."/>
            <person name="Sharp S."/>
            <person name="Smith T.C."/>
            <person name="Stanton J.D."/>
            <person name="Ullery H.E."/>
            <person name="Wilson R.J."/>
            <person name="Serrano M.G."/>
            <person name="Buck G."/>
            <person name="Lee V."/>
            <person name="Wang Y."/>
            <person name="Carvalho R."/>
            <person name="Voegtly L."/>
            <person name="Shi R."/>
            <person name="Duckworth R."/>
            <person name="Johnson A."/>
            <person name="Loviza R."/>
            <person name="Walstead R."/>
            <person name="Shah Z."/>
            <person name="Kiflezghi M."/>
            <person name="Wade K."/>
            <person name="Ball S.L."/>
            <person name="Bradley K.W."/>
            <person name="Asai D.J."/>
            <person name="Bowman C.A."/>
            <person name="Russell D.A."/>
            <person name="Pope W.H."/>
            <person name="Jacobs-Sera D."/>
            <person name="Hendrix R.W."/>
            <person name="Hatfull G.F."/>
        </authorList>
    </citation>
    <scope>NUCLEOTIDE SEQUENCE</scope>
</reference>
<evidence type="ECO:0000256" key="4">
    <source>
        <dbReference type="ARBA" id="ARBA00022728"/>
    </source>
</evidence>
<dbReference type="InterPro" id="IPR035979">
    <property type="entry name" value="RBD_domain_sf"/>
</dbReference>
<sequence length="219" mass="23794">MDIPPNQTVYISNLYEKLNKDEAKKLLYALFGQFGKVLDVVVMKGAALRGKAWVVFADVGAATDALRAMQDFPFFDKPLRLSFAKSKSEVITRLEAGSKKTKKDKKPAEAAKDAETAPALANGRGAHAPSATPAQRSVDVGEPNQTLFVENLPEATTADMLSMLFSQYNGFVEIRMVEARPGIAFIDFSNDAQSGVALSGLNGFHVTPQHALKITYAKR</sequence>
<dbReference type="Pfam" id="PF00076">
    <property type="entry name" value="RRM_1"/>
    <property type="match status" value="2"/>
</dbReference>
<keyword evidence="16" id="KW-1185">Reference proteome</keyword>
<dbReference type="EMBL" id="KL662110">
    <property type="protein sequence ID" value="KFM24747.1"/>
    <property type="molecule type" value="Genomic_DNA"/>
</dbReference>
<dbReference type="RefSeq" id="XP_011397635.1">
    <property type="nucleotide sequence ID" value="XM_011399333.1"/>
</dbReference>
<feature type="domain" description="RRM" evidence="12">
    <location>
        <begin position="7"/>
        <end position="86"/>
    </location>
</feature>
<reference evidence="14 16" key="1">
    <citation type="journal article" date="2014" name="BMC Genomics">
        <title>Oil accumulation mechanisms of the oleaginous microalga Chlorella protothecoides revealed through its genome, transcriptomes, and proteomes.</title>
        <authorList>
            <person name="Gao C."/>
            <person name="Wang Y."/>
            <person name="Shen Y."/>
            <person name="Yan D."/>
            <person name="He X."/>
            <person name="Dai J."/>
            <person name="Wu Q."/>
        </authorList>
    </citation>
    <scope>NUCLEOTIDE SEQUENCE [LARGE SCALE GENOMIC DNA]</scope>
    <source>
        <strain evidence="14 16">0710</strain>
    </source>
</reference>
<evidence type="ECO:0000259" key="12">
    <source>
        <dbReference type="PROSITE" id="PS50102"/>
    </source>
</evidence>
<dbReference type="SMART" id="SM00360">
    <property type="entry name" value="RRM"/>
    <property type="match status" value="2"/>
</dbReference>
<keyword evidence="3" id="KW-0507">mRNA processing</keyword>
<dbReference type="CDD" id="cd12247">
    <property type="entry name" value="RRM2_U1A_like"/>
    <property type="match status" value="1"/>
</dbReference>
<feature type="compositionally biased region" description="Basic and acidic residues" evidence="11">
    <location>
        <begin position="106"/>
        <end position="115"/>
    </location>
</feature>
<keyword evidence="7" id="KW-0508">mRNA splicing</keyword>
<evidence type="ECO:0000313" key="16">
    <source>
        <dbReference type="Proteomes" id="UP000028924"/>
    </source>
</evidence>
<dbReference type="AlphaFoldDB" id="A0A087SG93"/>
<dbReference type="InterPro" id="IPR012677">
    <property type="entry name" value="Nucleotide-bd_a/b_plait_sf"/>
</dbReference>
<evidence type="ECO:0000256" key="7">
    <source>
        <dbReference type="ARBA" id="ARBA00023187"/>
    </source>
</evidence>
<dbReference type="KEGG" id="apro:F751_3759"/>
<dbReference type="GO" id="GO:0005681">
    <property type="term" value="C:spliceosomal complex"/>
    <property type="evidence" value="ECO:0007669"/>
    <property type="project" value="UniProtKB-KW"/>
</dbReference>
<dbReference type="FunFam" id="3.30.70.330:FF:000029">
    <property type="entry name" value="U2 small nuclear ribonucleoprotein B"/>
    <property type="match status" value="1"/>
</dbReference>
<dbReference type="EMBL" id="QOKY01000202">
    <property type="protein sequence ID" value="RMZ52819.1"/>
    <property type="molecule type" value="Genomic_DNA"/>
</dbReference>
<keyword evidence="5" id="KW-0677">Repeat</keyword>
<keyword evidence="9 14" id="KW-0687">Ribonucleoprotein</keyword>
<feature type="domain" description="RRM" evidence="12">
    <location>
        <begin position="145"/>
        <end position="219"/>
    </location>
</feature>
<gene>
    <name evidence="15" type="ORF">APUTEX25_000938</name>
    <name evidence="14" type="ORF">F751_3759</name>
    <name evidence="13" type="ORF">g.12685</name>
</gene>
<dbReference type="GO" id="GO:0006397">
    <property type="term" value="P:mRNA processing"/>
    <property type="evidence" value="ECO:0007669"/>
    <property type="project" value="UniProtKB-KW"/>
</dbReference>
<evidence type="ECO:0000256" key="2">
    <source>
        <dbReference type="ARBA" id="ARBA00007243"/>
    </source>
</evidence>
<dbReference type="eggNOG" id="KOG4206">
    <property type="taxonomic scope" value="Eukaryota"/>
</dbReference>
<feature type="region of interest" description="Disordered" evidence="11">
    <location>
        <begin position="95"/>
        <end position="140"/>
    </location>
</feature>
<dbReference type="STRING" id="3075.A0A087SG93"/>
<dbReference type="GO" id="GO:0030532">
    <property type="term" value="C:small nuclear ribonucleoprotein complex"/>
    <property type="evidence" value="ECO:0007669"/>
    <property type="project" value="UniProtKB-ARBA"/>
</dbReference>